<keyword evidence="2" id="KW-1185">Reference proteome</keyword>
<dbReference type="InterPro" id="IPR029044">
    <property type="entry name" value="Nucleotide-diphossugar_trans"/>
</dbReference>
<protein>
    <recommendedName>
        <fullName evidence="3">Alpha-1,4-N-acetylglucosaminyltransferase</fullName>
    </recommendedName>
</protein>
<evidence type="ECO:0008006" key="3">
    <source>
        <dbReference type="Google" id="ProtNLM"/>
    </source>
</evidence>
<dbReference type="AlphaFoldDB" id="A0AB34JT14"/>
<dbReference type="PANTHER" id="PTHR31834">
    <property type="entry name" value="INITIATION-SPECIFIC ALPHA-1,6-MANNOSYLTRANSFERASE"/>
    <property type="match status" value="1"/>
</dbReference>
<dbReference type="EMBL" id="JBGBPQ010000005">
    <property type="protein sequence ID" value="KAL1524809.1"/>
    <property type="molecule type" value="Genomic_DNA"/>
</dbReference>
<dbReference type="PANTHER" id="PTHR31834:SF1">
    <property type="entry name" value="INITIATION-SPECIFIC ALPHA-1,6-MANNOSYLTRANSFERASE"/>
    <property type="match status" value="1"/>
</dbReference>
<gene>
    <name evidence="1" type="ORF">AB1Y20_019689</name>
</gene>
<dbReference type="Pfam" id="PF04488">
    <property type="entry name" value="Gly_transf_sug"/>
    <property type="match status" value="1"/>
</dbReference>
<evidence type="ECO:0000313" key="2">
    <source>
        <dbReference type="Proteomes" id="UP001515480"/>
    </source>
</evidence>
<dbReference type="Proteomes" id="UP001515480">
    <property type="component" value="Unassembled WGS sequence"/>
</dbReference>
<sequence length="269" mass="31130">MHRLWLVQIAPNSTPPRAARYESVWRQKNPALHVDYLRSRDAEELIRRHYPAFLRSYRSLQTGVERADFVRYLAIHRYGGVYADDDVVPIMPIGRWLPTFGWRTTPRNALVVGVERARPPLLAQFVFASVPRHPLLWAVAEEVHARVQRLTAAHRFSVLERTGPLAWTSAILRFIDSHAAPRDENRSVVDETQGRLIQLEKDGQQWSLLVLPYRAFGVNRAHQTQLRKEPSTQHLVHHQFLGSWKSNEYWHARQQLPSALSSPSPEGIR</sequence>
<proteinExistence type="predicted"/>
<dbReference type="Gene3D" id="3.90.550.20">
    <property type="match status" value="1"/>
</dbReference>
<comment type="caution">
    <text evidence="1">The sequence shown here is derived from an EMBL/GenBank/DDBJ whole genome shotgun (WGS) entry which is preliminary data.</text>
</comment>
<dbReference type="SUPFAM" id="SSF53448">
    <property type="entry name" value="Nucleotide-diphospho-sugar transferases"/>
    <property type="match status" value="1"/>
</dbReference>
<organism evidence="1 2">
    <name type="scientific">Prymnesium parvum</name>
    <name type="common">Toxic golden alga</name>
    <dbReference type="NCBI Taxonomy" id="97485"/>
    <lineage>
        <taxon>Eukaryota</taxon>
        <taxon>Haptista</taxon>
        <taxon>Haptophyta</taxon>
        <taxon>Prymnesiophyceae</taxon>
        <taxon>Prymnesiales</taxon>
        <taxon>Prymnesiaceae</taxon>
        <taxon>Prymnesium</taxon>
    </lineage>
</organism>
<name>A0AB34JT14_PRYPA</name>
<dbReference type="GO" id="GO:0000136">
    <property type="term" value="C:mannan polymerase complex"/>
    <property type="evidence" value="ECO:0007669"/>
    <property type="project" value="TreeGrafter"/>
</dbReference>
<evidence type="ECO:0000313" key="1">
    <source>
        <dbReference type="EMBL" id="KAL1524809.1"/>
    </source>
</evidence>
<dbReference type="InterPro" id="IPR007577">
    <property type="entry name" value="GlycoTrfase_DXD_sugar-bd_CS"/>
</dbReference>
<dbReference type="InterPro" id="IPR039367">
    <property type="entry name" value="Och1-like"/>
</dbReference>
<dbReference type="GO" id="GO:0000009">
    <property type="term" value="F:alpha-1,6-mannosyltransferase activity"/>
    <property type="evidence" value="ECO:0007669"/>
    <property type="project" value="InterPro"/>
</dbReference>
<dbReference type="GO" id="GO:0006487">
    <property type="term" value="P:protein N-linked glycosylation"/>
    <property type="evidence" value="ECO:0007669"/>
    <property type="project" value="TreeGrafter"/>
</dbReference>
<accession>A0AB34JT14</accession>
<reference evidence="1 2" key="1">
    <citation type="journal article" date="2024" name="Science">
        <title>Giant polyketide synthase enzymes in the biosynthesis of giant marine polyether toxins.</title>
        <authorList>
            <person name="Fallon T.R."/>
            <person name="Shende V.V."/>
            <person name="Wierzbicki I.H."/>
            <person name="Pendleton A.L."/>
            <person name="Watervoot N.F."/>
            <person name="Auber R.P."/>
            <person name="Gonzalez D.J."/>
            <person name="Wisecaver J.H."/>
            <person name="Moore B.S."/>
        </authorList>
    </citation>
    <scope>NUCLEOTIDE SEQUENCE [LARGE SCALE GENOMIC DNA]</scope>
    <source>
        <strain evidence="1 2">12B1</strain>
    </source>
</reference>